<dbReference type="GO" id="GO:0007015">
    <property type="term" value="P:actin filament organization"/>
    <property type="evidence" value="ECO:0007669"/>
    <property type="project" value="TreeGrafter"/>
</dbReference>
<dbReference type="CDD" id="cd17006">
    <property type="entry name" value="ANTH_N_HIP1_like"/>
    <property type="match status" value="1"/>
</dbReference>
<dbReference type="PROSITE" id="PS50942">
    <property type="entry name" value="ENTH"/>
    <property type="match status" value="1"/>
</dbReference>
<dbReference type="FunFam" id="1.25.40.90:FF:000012">
    <property type="entry name" value="Huntingtin interacting protein 1-related"/>
    <property type="match status" value="1"/>
</dbReference>
<proteinExistence type="predicted"/>
<accession>A0A132AL20</accession>
<dbReference type="Pfam" id="PF07651">
    <property type="entry name" value="ANTH"/>
    <property type="match status" value="1"/>
</dbReference>
<protein>
    <submittedName>
        <fullName evidence="1">Huntingtin interacting protein-like protein</fullName>
    </submittedName>
</protein>
<dbReference type="AlphaFoldDB" id="A0A132AL20"/>
<dbReference type="InterPro" id="IPR008942">
    <property type="entry name" value="ENTH_VHS"/>
</dbReference>
<dbReference type="PANTHER" id="PTHR10407:SF15">
    <property type="entry name" value="HUNTINGTIN INTERACTING PROTEIN 1"/>
    <property type="match status" value="1"/>
</dbReference>
<dbReference type="GO" id="GO:0006897">
    <property type="term" value="P:endocytosis"/>
    <property type="evidence" value="ECO:0007669"/>
    <property type="project" value="InterPro"/>
</dbReference>
<sequence length="165" mass="19687">MNLHDRVLFPRNSLDVEKDNFEKNFFISVRKAINSNECPIKEKHIRSRWFLSFQLILEIMTQILIGTFYTKSAHIFWLNARRLQLDANPIVCWKFCHVLHKVLRDGHPQSIPDSYRYRSQLLDLCKMWGLLKQGYGKLIQNYCSLLVNKMDFHFKVLPLLVFTDN</sequence>
<evidence type="ECO:0000313" key="2">
    <source>
        <dbReference type="Proteomes" id="UP000616769"/>
    </source>
</evidence>
<dbReference type="VEuPathDB" id="VectorBase:SSCA001947"/>
<reference evidence="1 2" key="1">
    <citation type="journal article" date="2015" name="Parasit. Vectors">
        <title>Draft genome of the scabies mite.</title>
        <authorList>
            <person name="Rider S.D.Jr."/>
            <person name="Morgan M.S."/>
            <person name="Arlian L.G."/>
        </authorList>
    </citation>
    <scope>NUCLEOTIDE SEQUENCE [LARGE SCALE GENOMIC DNA]</scope>
    <source>
        <strain evidence="1">Arlian Lab</strain>
    </source>
</reference>
<dbReference type="GO" id="GO:0035615">
    <property type="term" value="F:clathrin adaptor activity"/>
    <property type="evidence" value="ECO:0007669"/>
    <property type="project" value="TreeGrafter"/>
</dbReference>
<dbReference type="SUPFAM" id="SSF48464">
    <property type="entry name" value="ENTH/VHS domain"/>
    <property type="match status" value="1"/>
</dbReference>
<dbReference type="GO" id="GO:0051015">
    <property type="term" value="F:actin filament binding"/>
    <property type="evidence" value="ECO:0007669"/>
    <property type="project" value="TreeGrafter"/>
</dbReference>
<dbReference type="InterPro" id="IPR011417">
    <property type="entry name" value="ANTH_dom"/>
</dbReference>
<name>A0A132AL20_SARSC</name>
<gene>
    <name evidence="1" type="ORF">QR98_0102930</name>
</gene>
<dbReference type="InterPro" id="IPR013809">
    <property type="entry name" value="ENTH"/>
</dbReference>
<dbReference type="Proteomes" id="UP000616769">
    <property type="component" value="Unassembled WGS sequence"/>
</dbReference>
<dbReference type="GO" id="GO:0043325">
    <property type="term" value="F:phosphatidylinositol-3,4-bisphosphate binding"/>
    <property type="evidence" value="ECO:0007669"/>
    <property type="project" value="TreeGrafter"/>
</dbReference>
<dbReference type="GO" id="GO:0030864">
    <property type="term" value="C:cortical actin cytoskeleton"/>
    <property type="evidence" value="ECO:0007669"/>
    <property type="project" value="TreeGrafter"/>
</dbReference>
<dbReference type="OrthoDB" id="8178130at2759"/>
<organism evidence="1 2">
    <name type="scientific">Sarcoptes scabiei</name>
    <name type="common">Itch mite</name>
    <name type="synonym">Acarus scabiei</name>
    <dbReference type="NCBI Taxonomy" id="52283"/>
    <lineage>
        <taxon>Eukaryota</taxon>
        <taxon>Metazoa</taxon>
        <taxon>Ecdysozoa</taxon>
        <taxon>Arthropoda</taxon>
        <taxon>Chelicerata</taxon>
        <taxon>Arachnida</taxon>
        <taxon>Acari</taxon>
        <taxon>Acariformes</taxon>
        <taxon>Sarcoptiformes</taxon>
        <taxon>Astigmata</taxon>
        <taxon>Psoroptidia</taxon>
        <taxon>Sarcoptoidea</taxon>
        <taxon>Sarcoptidae</taxon>
        <taxon>Sarcoptinae</taxon>
        <taxon>Sarcoptes</taxon>
    </lineage>
</organism>
<dbReference type="PANTHER" id="PTHR10407">
    <property type="entry name" value="HUNTINGTIN INTERACTING PROTEIN 1"/>
    <property type="match status" value="1"/>
</dbReference>
<dbReference type="SMART" id="SM00273">
    <property type="entry name" value="ENTH"/>
    <property type="match status" value="1"/>
</dbReference>
<evidence type="ECO:0000313" key="1">
    <source>
        <dbReference type="EMBL" id="KPM11718.1"/>
    </source>
</evidence>
<dbReference type="InterPro" id="IPR030224">
    <property type="entry name" value="Sla2_fam"/>
</dbReference>
<dbReference type="GO" id="GO:0048268">
    <property type="term" value="P:clathrin coat assembly"/>
    <property type="evidence" value="ECO:0007669"/>
    <property type="project" value="TreeGrafter"/>
</dbReference>
<dbReference type="GO" id="GO:0032051">
    <property type="term" value="F:clathrin light chain binding"/>
    <property type="evidence" value="ECO:0007669"/>
    <property type="project" value="TreeGrafter"/>
</dbReference>
<dbReference type="Gene3D" id="1.25.40.90">
    <property type="match status" value="1"/>
</dbReference>
<dbReference type="GO" id="GO:0030136">
    <property type="term" value="C:clathrin-coated vesicle"/>
    <property type="evidence" value="ECO:0007669"/>
    <property type="project" value="TreeGrafter"/>
</dbReference>
<comment type="caution">
    <text evidence="1">The sequence shown here is derived from an EMBL/GenBank/DDBJ whole genome shotgun (WGS) entry which is preliminary data.</text>
</comment>
<dbReference type="GO" id="GO:0080025">
    <property type="term" value="F:phosphatidylinositol-3,5-bisphosphate binding"/>
    <property type="evidence" value="ECO:0007669"/>
    <property type="project" value="TreeGrafter"/>
</dbReference>
<dbReference type="EMBL" id="JXLN01017760">
    <property type="protein sequence ID" value="KPM11718.1"/>
    <property type="molecule type" value="Genomic_DNA"/>
</dbReference>